<dbReference type="SMART" id="SM00903">
    <property type="entry name" value="Flavin_Reduct"/>
    <property type="match status" value="1"/>
</dbReference>
<comment type="cofactor">
    <cofactor evidence="1">
        <name>FMN</name>
        <dbReference type="ChEBI" id="CHEBI:58210"/>
    </cofactor>
</comment>
<dbReference type="RefSeq" id="WP_100265827.1">
    <property type="nucleotide sequence ID" value="NZ_CP018800.1"/>
</dbReference>
<dbReference type="InterPro" id="IPR002563">
    <property type="entry name" value="Flavin_Rdtase-like_dom"/>
</dbReference>
<dbReference type="GO" id="GO:0016646">
    <property type="term" value="F:oxidoreductase activity, acting on the CH-NH group of donors, NAD or NADP as acceptor"/>
    <property type="evidence" value="ECO:0007669"/>
    <property type="project" value="UniProtKB-ARBA"/>
</dbReference>
<evidence type="ECO:0000256" key="4">
    <source>
        <dbReference type="ARBA" id="ARBA00038054"/>
    </source>
</evidence>
<dbReference type="Proteomes" id="UP000231637">
    <property type="component" value="Chromosome"/>
</dbReference>
<dbReference type="SUPFAM" id="SSF50475">
    <property type="entry name" value="FMN-binding split barrel"/>
    <property type="match status" value="1"/>
</dbReference>
<keyword evidence="3" id="KW-0288">FMN</keyword>
<evidence type="ECO:0000313" key="6">
    <source>
        <dbReference type="EMBL" id="ATX82476.1"/>
    </source>
</evidence>
<organism evidence="6 7">
    <name type="scientific">Mariprofundus ferrinatatus</name>
    <dbReference type="NCBI Taxonomy" id="1921087"/>
    <lineage>
        <taxon>Bacteria</taxon>
        <taxon>Pseudomonadati</taxon>
        <taxon>Pseudomonadota</taxon>
        <taxon>Candidatius Mariprofundia</taxon>
        <taxon>Mariprofundales</taxon>
        <taxon>Mariprofundaceae</taxon>
        <taxon>Mariprofundus</taxon>
    </lineage>
</organism>
<dbReference type="Gene3D" id="2.30.110.10">
    <property type="entry name" value="Electron Transport, Fmn-binding Protein, Chain A"/>
    <property type="match status" value="1"/>
</dbReference>
<protein>
    <submittedName>
        <fullName evidence="6">NADH-FMN oxidoreductase RutF, flavin reductase (DIM6/NTAB) family</fullName>
    </submittedName>
</protein>
<gene>
    <name evidence="6" type="ORF">Ga0123462_1618</name>
</gene>
<comment type="similarity">
    <text evidence="4">Belongs to the flavoredoxin family.</text>
</comment>
<evidence type="ECO:0000256" key="3">
    <source>
        <dbReference type="ARBA" id="ARBA00022643"/>
    </source>
</evidence>
<accession>A0A2K8LDX0</accession>
<evidence type="ECO:0000256" key="1">
    <source>
        <dbReference type="ARBA" id="ARBA00001917"/>
    </source>
</evidence>
<dbReference type="AlphaFoldDB" id="A0A2K8LDX0"/>
<dbReference type="Pfam" id="PF01613">
    <property type="entry name" value="Flavin_Reduct"/>
    <property type="match status" value="1"/>
</dbReference>
<evidence type="ECO:0000313" key="7">
    <source>
        <dbReference type="Proteomes" id="UP000231637"/>
    </source>
</evidence>
<dbReference type="OrthoDB" id="9794638at2"/>
<dbReference type="PANTHER" id="PTHR33798">
    <property type="entry name" value="FLAVOPROTEIN OXYGENASE"/>
    <property type="match status" value="1"/>
</dbReference>
<reference evidence="6 7" key="1">
    <citation type="submission" date="2016-12" db="EMBL/GenBank/DDBJ databases">
        <title>Isolation and genomic insights into novel planktonic Zetaproteobacteria from stratified waters of the Chesapeake Bay.</title>
        <authorList>
            <person name="McAllister S.M."/>
            <person name="Kato S."/>
            <person name="Chan C.S."/>
            <person name="Chiu B.K."/>
            <person name="Field E.K."/>
        </authorList>
    </citation>
    <scope>NUCLEOTIDE SEQUENCE [LARGE SCALE GENOMIC DNA]</scope>
    <source>
        <strain evidence="6 7">CP-8</strain>
    </source>
</reference>
<dbReference type="EMBL" id="CP018800">
    <property type="protein sequence ID" value="ATX82476.1"/>
    <property type="molecule type" value="Genomic_DNA"/>
</dbReference>
<evidence type="ECO:0000256" key="2">
    <source>
        <dbReference type="ARBA" id="ARBA00022630"/>
    </source>
</evidence>
<sequence length="204" mass="22740">MIINFDELTPGQRYFHTIQTLIPRPIAWILSEHSNGSFNIAPFSYFSAVCSDPALIMISVGRKSEHEEKDTCRNIEARNNFVVHIPDMSLIDAMNASAETLPADVSEVDRLGLETVPFDGFPLPRLKAAKVAYGCELFEIRKIGHGSQSLIFGEIKSIHLDESVIDRTIEGRIKVDAEKLNPVARLGADEYASLSEVIRMKRPA</sequence>
<name>A0A2K8LDX0_9PROT</name>
<keyword evidence="2" id="KW-0285">Flavoprotein</keyword>
<dbReference type="KEGG" id="mfn:Ga0123462_1618"/>
<proteinExistence type="inferred from homology"/>
<evidence type="ECO:0000259" key="5">
    <source>
        <dbReference type="SMART" id="SM00903"/>
    </source>
</evidence>
<dbReference type="InterPro" id="IPR012349">
    <property type="entry name" value="Split_barrel_FMN-bd"/>
</dbReference>
<dbReference type="GO" id="GO:0010181">
    <property type="term" value="F:FMN binding"/>
    <property type="evidence" value="ECO:0007669"/>
    <property type="project" value="InterPro"/>
</dbReference>
<keyword evidence="7" id="KW-1185">Reference proteome</keyword>
<dbReference type="PANTHER" id="PTHR33798:SF5">
    <property type="entry name" value="FLAVIN REDUCTASE LIKE DOMAIN-CONTAINING PROTEIN"/>
    <property type="match status" value="1"/>
</dbReference>
<feature type="domain" description="Flavin reductase like" evidence="5">
    <location>
        <begin position="21"/>
        <end position="167"/>
    </location>
</feature>